<dbReference type="InterPro" id="IPR043504">
    <property type="entry name" value="Peptidase_S1_PA_chymotrypsin"/>
</dbReference>
<dbReference type="PRINTS" id="PR00722">
    <property type="entry name" value="CHYMOTRYPSIN"/>
</dbReference>
<reference evidence="7 8" key="1">
    <citation type="submission" date="2017-06" db="EMBL/GenBank/DDBJ databases">
        <title>Cmopartive genomic analysis of Ambrosia Fusariam Clade fungi.</title>
        <authorList>
            <person name="Stajich J.E."/>
            <person name="Carrillo J."/>
            <person name="Kijimoto T."/>
            <person name="Eskalen A."/>
            <person name="O'Donnell K."/>
            <person name="Kasson M."/>
        </authorList>
    </citation>
    <scope>NUCLEOTIDE SEQUENCE [LARGE SCALE GENOMIC DNA]</scope>
    <source>
        <strain evidence="7 8">NRRL 20438</strain>
    </source>
</reference>
<dbReference type="SUPFAM" id="SSF50494">
    <property type="entry name" value="Trypsin-like serine proteases"/>
    <property type="match status" value="1"/>
</dbReference>
<dbReference type="Proteomes" id="UP000288429">
    <property type="component" value="Unassembled WGS sequence"/>
</dbReference>
<protein>
    <recommendedName>
        <fullName evidence="6">Peptidase S1 domain-containing protein</fullName>
    </recommendedName>
</protein>
<keyword evidence="5" id="KW-0720">Serine protease</keyword>
<dbReference type="InterPro" id="IPR000126">
    <property type="entry name" value="V8_ser_AS"/>
</dbReference>
<dbReference type="GO" id="GO:0006508">
    <property type="term" value="P:proteolysis"/>
    <property type="evidence" value="ECO:0007669"/>
    <property type="project" value="UniProtKB-KW"/>
</dbReference>
<dbReference type="InterPro" id="IPR050966">
    <property type="entry name" value="Glutamyl_endopeptidase"/>
</dbReference>
<evidence type="ECO:0000313" key="7">
    <source>
        <dbReference type="EMBL" id="RSM18264.1"/>
    </source>
</evidence>
<keyword evidence="3" id="KW-0732">Signal</keyword>
<evidence type="ECO:0000259" key="6">
    <source>
        <dbReference type="Pfam" id="PF00089"/>
    </source>
</evidence>
<dbReference type="PROSITE" id="PS00134">
    <property type="entry name" value="TRYPSIN_HIS"/>
    <property type="match status" value="1"/>
</dbReference>
<keyword evidence="2" id="KW-0645">Protease</keyword>
<dbReference type="InterPro" id="IPR009003">
    <property type="entry name" value="Peptidase_S1_PA"/>
</dbReference>
<dbReference type="Pfam" id="PF00089">
    <property type="entry name" value="Trypsin"/>
    <property type="match status" value="1"/>
</dbReference>
<keyword evidence="8" id="KW-1185">Reference proteome</keyword>
<feature type="domain" description="Peptidase S1" evidence="6">
    <location>
        <begin position="110"/>
        <end position="290"/>
    </location>
</feature>
<comment type="caution">
    <text evidence="7">The sequence shown here is derived from an EMBL/GenBank/DDBJ whole genome shotgun (WGS) entry which is preliminary data.</text>
</comment>
<evidence type="ECO:0000256" key="3">
    <source>
        <dbReference type="ARBA" id="ARBA00022729"/>
    </source>
</evidence>
<sequence>MSEESITSPNVLKATRAQRSVMTQGDTLERARATVQPPKTTQTTAVHFCLGRVHESGYTETVVNRVDGREEVDPKHYQAHDGKYRAIVKLFLLYEGQEKELVDDDATWPMATGWLVSEDVVVTAGHCAYDYSHGLGRLVKVKTYVGYRGHATVFDPERVEHQCGTAVATTSGWINTIGGDEASDISLIKLSAPFKTVNKFFSWTQTPISQSAADLGVVGYPGDIMNDGERGARMYEMFRKTDFNVESSDLHMLEYRIDTYGGNSGSPVFNHQKPLRVIGVHVLGGYSRNSASVFDGPWGNRFQALQNIASSLTTEKERSKDATRPNKDKEWLWMLEATTTESEDNSQVHKILLHTTREALKVVADIPSDILSADSSGQDLSFGEKAGPQISILASTAIAAAGRLAADSGSSSHAESLASSRPYDGIIGRAILAEAALQYHLNTKLPAHDSKKVTEFLGPVVASLKPFVINIAPKILQGVLEPSLRLLLSHVHERSESRSNAKGVRESRSLNAEKDTGFGRKLDDKEAKFIEALLAKVGKTEAGCFYSTFTTIGDVIGSAFKKAGPILKEVAKIGLPLLLGTESGVLPPKTNLDPLAHRAILAEACLQAYVALHEDIKLEEKEFFTAMVTSLGDLGPKLVNVVPFMAKFVGPVVADILREMEDKKREDQKKEFLDFTYGK</sequence>
<accession>A0A428UVF7</accession>
<evidence type="ECO:0000256" key="1">
    <source>
        <dbReference type="ARBA" id="ARBA00007664"/>
    </source>
</evidence>
<name>A0A428UVF7_9HYPO</name>
<dbReference type="Gene3D" id="2.40.10.10">
    <property type="entry name" value="Trypsin-like serine proteases"/>
    <property type="match status" value="2"/>
</dbReference>
<comment type="similarity">
    <text evidence="1">Belongs to the peptidase S1 family.</text>
</comment>
<dbReference type="GO" id="GO:0004252">
    <property type="term" value="F:serine-type endopeptidase activity"/>
    <property type="evidence" value="ECO:0007669"/>
    <property type="project" value="InterPro"/>
</dbReference>
<dbReference type="InterPro" id="IPR018114">
    <property type="entry name" value="TRYPSIN_HIS"/>
</dbReference>
<gene>
    <name evidence="7" type="ORF">CDV31_002990</name>
</gene>
<evidence type="ECO:0000256" key="5">
    <source>
        <dbReference type="ARBA" id="ARBA00022825"/>
    </source>
</evidence>
<evidence type="ECO:0000256" key="2">
    <source>
        <dbReference type="ARBA" id="ARBA00022670"/>
    </source>
</evidence>
<dbReference type="PROSITE" id="PS00673">
    <property type="entry name" value="V8_SER"/>
    <property type="match status" value="1"/>
</dbReference>
<keyword evidence="4" id="KW-0378">Hydrolase</keyword>
<dbReference type="InterPro" id="IPR001254">
    <property type="entry name" value="Trypsin_dom"/>
</dbReference>
<dbReference type="AlphaFoldDB" id="A0A428UVF7"/>
<dbReference type="PANTHER" id="PTHR15462">
    <property type="entry name" value="SERINE PROTEASE"/>
    <property type="match status" value="1"/>
</dbReference>
<dbReference type="PANTHER" id="PTHR15462:SF8">
    <property type="entry name" value="SERINE PROTEASE"/>
    <property type="match status" value="1"/>
</dbReference>
<dbReference type="InterPro" id="IPR001314">
    <property type="entry name" value="Peptidase_S1A"/>
</dbReference>
<proteinExistence type="inferred from homology"/>
<dbReference type="EMBL" id="NIZV01000024">
    <property type="protein sequence ID" value="RSM18264.1"/>
    <property type="molecule type" value="Genomic_DNA"/>
</dbReference>
<evidence type="ECO:0000256" key="4">
    <source>
        <dbReference type="ARBA" id="ARBA00022801"/>
    </source>
</evidence>
<organism evidence="7 8">
    <name type="scientific">Fusarium ambrosium</name>
    <dbReference type="NCBI Taxonomy" id="131363"/>
    <lineage>
        <taxon>Eukaryota</taxon>
        <taxon>Fungi</taxon>
        <taxon>Dikarya</taxon>
        <taxon>Ascomycota</taxon>
        <taxon>Pezizomycotina</taxon>
        <taxon>Sordariomycetes</taxon>
        <taxon>Hypocreomycetidae</taxon>
        <taxon>Hypocreales</taxon>
        <taxon>Nectriaceae</taxon>
        <taxon>Fusarium</taxon>
        <taxon>Fusarium solani species complex</taxon>
    </lineage>
</organism>
<evidence type="ECO:0000313" key="8">
    <source>
        <dbReference type="Proteomes" id="UP000288429"/>
    </source>
</evidence>